<evidence type="ECO:0000313" key="1">
    <source>
        <dbReference type="EMBL" id="CCA25913.1"/>
    </source>
</evidence>
<accession>F0WWT6</accession>
<dbReference type="AlphaFoldDB" id="F0WWT6"/>
<reference evidence="1" key="1">
    <citation type="journal article" date="2011" name="PLoS Biol.">
        <title>Gene gain and loss during evolution of obligate parasitism in the white rust pathogen of Arabidopsis thaliana.</title>
        <authorList>
            <person name="Kemen E."/>
            <person name="Gardiner A."/>
            <person name="Schultz-Larsen T."/>
            <person name="Kemen A.C."/>
            <person name="Balmuth A.L."/>
            <person name="Robert-Seilaniantz A."/>
            <person name="Bailey K."/>
            <person name="Holub E."/>
            <person name="Studholme D.J."/>
            <person name="Maclean D."/>
            <person name="Jones J.D."/>
        </authorList>
    </citation>
    <scope>NUCLEOTIDE SEQUENCE</scope>
</reference>
<proteinExistence type="predicted"/>
<gene>
    <name evidence="1" type="primary">AlNc14C332G10699</name>
    <name evidence="1" type="ORF">ALNC14_120570</name>
</gene>
<protein>
    <submittedName>
        <fullName evidence="1">AlNc14C332G10699 protein</fullName>
    </submittedName>
</protein>
<name>F0WWT6_9STRA</name>
<dbReference type="HOGENOM" id="CLU_2201949_0_0_1"/>
<organism evidence="1">
    <name type="scientific">Albugo laibachii Nc14</name>
    <dbReference type="NCBI Taxonomy" id="890382"/>
    <lineage>
        <taxon>Eukaryota</taxon>
        <taxon>Sar</taxon>
        <taxon>Stramenopiles</taxon>
        <taxon>Oomycota</taxon>
        <taxon>Peronosporomycetes</taxon>
        <taxon>Albuginales</taxon>
        <taxon>Albuginaceae</taxon>
        <taxon>Albugo</taxon>
    </lineage>
</organism>
<sequence length="108" mass="12443">MQARILKCSLQLSKYLKLSSNQNRSYLGARNATRNSQSRNHMEVEDEIKKQLQAIARKIAQDSCHDVVYTQRVLEATTKQYCDKDTPQSGFFPMEFPTLQKFGLENAI</sequence>
<dbReference type="EMBL" id="FR824377">
    <property type="protein sequence ID" value="CCA25913.1"/>
    <property type="molecule type" value="Genomic_DNA"/>
</dbReference>
<reference evidence="1" key="2">
    <citation type="submission" date="2011-02" db="EMBL/GenBank/DDBJ databases">
        <authorList>
            <person name="MacLean D."/>
        </authorList>
    </citation>
    <scope>NUCLEOTIDE SEQUENCE</scope>
</reference>